<dbReference type="GO" id="GO:0000287">
    <property type="term" value="F:magnesium ion binding"/>
    <property type="evidence" value="ECO:0007669"/>
    <property type="project" value="UniProtKB-UniRule"/>
</dbReference>
<proteinExistence type="inferred from homology"/>
<dbReference type="PROSITE" id="PS01066">
    <property type="entry name" value="UPP_SYNTHASE"/>
    <property type="match status" value="1"/>
</dbReference>
<comment type="cofactor">
    <cofactor evidence="2">
        <name>Mg(2+)</name>
        <dbReference type="ChEBI" id="CHEBI:18420"/>
    </cofactor>
    <text evidence="2">Binds 2 magnesium ions per subunit.</text>
</comment>
<dbReference type="HAMAP" id="MF_01139">
    <property type="entry name" value="ISPT"/>
    <property type="match status" value="1"/>
</dbReference>
<evidence type="ECO:0000256" key="1">
    <source>
        <dbReference type="ARBA" id="ARBA00022679"/>
    </source>
</evidence>
<protein>
    <recommendedName>
        <fullName evidence="2">Isoprenyl transferase</fullName>
        <ecNumber evidence="2">2.5.1.-</ecNumber>
    </recommendedName>
</protein>
<dbReference type="FunFam" id="3.40.1180.10:FF:000001">
    <property type="entry name" value="(2E,6E)-farnesyl-diphosphate-specific ditrans,polycis-undecaprenyl-diphosphate synthase"/>
    <property type="match status" value="1"/>
</dbReference>
<reference evidence="4" key="1">
    <citation type="submission" date="2017-02" db="EMBL/GenBank/DDBJ databases">
        <authorList>
            <person name="Varghese N."/>
            <person name="Submissions S."/>
        </authorList>
    </citation>
    <scope>NUCLEOTIDE SEQUENCE [LARGE SCALE GENOMIC DNA]</scope>
    <source>
        <strain evidence="4">DSM 16521</strain>
    </source>
</reference>
<feature type="binding site" evidence="2">
    <location>
        <begin position="215"/>
        <end position="217"/>
    </location>
    <ligand>
        <name>substrate</name>
    </ligand>
</feature>
<dbReference type="EC" id="2.5.1.-" evidence="2"/>
<feature type="binding site" evidence="2">
    <location>
        <position position="54"/>
    </location>
    <ligand>
        <name>substrate</name>
    </ligand>
</feature>
<accession>A0A1T4P7K7</accession>
<dbReference type="GO" id="GO:0008834">
    <property type="term" value="F:ditrans,polycis-undecaprenyl-diphosphate synthase [(2E,6E)-farnesyl-diphosphate specific] activity"/>
    <property type="evidence" value="ECO:0007669"/>
    <property type="project" value="TreeGrafter"/>
</dbReference>
<dbReference type="NCBIfam" id="NF011405">
    <property type="entry name" value="PRK14830.1"/>
    <property type="match status" value="1"/>
</dbReference>
<dbReference type="GO" id="GO:0005829">
    <property type="term" value="C:cytosol"/>
    <property type="evidence" value="ECO:0007669"/>
    <property type="project" value="TreeGrafter"/>
</dbReference>
<gene>
    <name evidence="3" type="ORF">SAMN02745885_01175</name>
</gene>
<keyword evidence="2" id="KW-0479">Metal-binding</keyword>
<dbReference type="InterPro" id="IPR018520">
    <property type="entry name" value="UPP_synth-like_CS"/>
</dbReference>
<comment type="subunit">
    <text evidence="2">Homodimer.</text>
</comment>
<evidence type="ECO:0000313" key="4">
    <source>
        <dbReference type="Proteomes" id="UP000189933"/>
    </source>
</evidence>
<feature type="active site" description="Proton acceptor" evidence="2">
    <location>
        <position position="89"/>
    </location>
</feature>
<dbReference type="PANTHER" id="PTHR10291:SF0">
    <property type="entry name" value="DEHYDRODOLICHYL DIPHOSPHATE SYNTHASE 2"/>
    <property type="match status" value="1"/>
</dbReference>
<name>A0A1T4P7K7_9FIRM</name>
<feature type="binding site" evidence="2">
    <location>
        <position position="58"/>
    </location>
    <ligand>
        <name>substrate</name>
    </ligand>
</feature>
<keyword evidence="2" id="KW-0460">Magnesium</keyword>
<dbReference type="Pfam" id="PF01255">
    <property type="entry name" value="Prenyltransf"/>
    <property type="match status" value="1"/>
</dbReference>
<sequence length="262" mass="29711">MAKWISRMLGSAVLPEKQADNHQINEIDLSRLPQHVAIIMDGNGRWAQKRGLPRSVGHRAGVESLRTAVKVCTNIGIKYLTVYAFSTENWKRPKEEVDTLMNLLVEYLEKEVAELNQQGVQIRAYGDLAGLPLAAQQALTRSINLTAKNNKLVLGLCLNYGGRAEIVQAVNQIAAEVKAGKIDPGSIDEEVIEKFLYTRDIPDPDLLIRPAGELRISNYLLWQLAYTEFWLTDVLWPDFREEHFLQAIVDYQKRERRFGGLL</sequence>
<dbReference type="GO" id="GO:0016094">
    <property type="term" value="P:polyprenol biosynthetic process"/>
    <property type="evidence" value="ECO:0007669"/>
    <property type="project" value="TreeGrafter"/>
</dbReference>
<keyword evidence="1 2" id="KW-0808">Transferase</keyword>
<feature type="binding site" evidence="2">
    <location>
        <position position="209"/>
    </location>
    <ligand>
        <name>substrate</name>
    </ligand>
</feature>
<feature type="binding site" evidence="2">
    <location>
        <position position="228"/>
    </location>
    <ligand>
        <name>Mg(2+)</name>
        <dbReference type="ChEBI" id="CHEBI:18420"/>
    </ligand>
</feature>
<dbReference type="AlphaFoldDB" id="A0A1T4P7K7"/>
<feature type="binding site" evidence="2">
    <location>
        <position position="41"/>
    </location>
    <ligand>
        <name>Mg(2+)</name>
        <dbReference type="ChEBI" id="CHEBI:18420"/>
    </ligand>
</feature>
<dbReference type="Gene3D" id="3.40.1180.10">
    <property type="entry name" value="Decaprenyl diphosphate synthase-like"/>
    <property type="match status" value="1"/>
</dbReference>
<comment type="similarity">
    <text evidence="2">Belongs to the UPP synthase family.</text>
</comment>
<evidence type="ECO:0000256" key="2">
    <source>
        <dbReference type="HAMAP-Rule" id="MF_01139"/>
    </source>
</evidence>
<feature type="binding site" evidence="2">
    <location>
        <begin position="42"/>
        <end position="45"/>
    </location>
    <ligand>
        <name>substrate</name>
    </ligand>
</feature>
<feature type="binding site" evidence="2">
    <location>
        <begin position="86"/>
        <end position="88"/>
    </location>
    <ligand>
        <name>substrate</name>
    </ligand>
</feature>
<dbReference type="InterPro" id="IPR036424">
    <property type="entry name" value="UPP_synth-like_sf"/>
</dbReference>
<dbReference type="PANTHER" id="PTHR10291">
    <property type="entry name" value="DEHYDRODOLICHYL DIPHOSPHATE SYNTHASE FAMILY MEMBER"/>
    <property type="match status" value="1"/>
</dbReference>
<feature type="binding site" evidence="2">
    <location>
        <position position="92"/>
    </location>
    <ligand>
        <name>substrate</name>
    </ligand>
</feature>
<dbReference type="CDD" id="cd00475">
    <property type="entry name" value="Cis_IPPS"/>
    <property type="match status" value="1"/>
</dbReference>
<comment type="function">
    <text evidence="2">Catalyzes the condensation of isopentenyl diphosphate (IPP) with allylic pyrophosphates generating different type of terpenoids.</text>
</comment>
<evidence type="ECO:0000313" key="3">
    <source>
        <dbReference type="EMBL" id="SJZ87570.1"/>
    </source>
</evidence>
<dbReference type="InterPro" id="IPR001441">
    <property type="entry name" value="UPP_synth-like"/>
</dbReference>
<dbReference type="NCBIfam" id="TIGR00055">
    <property type="entry name" value="uppS"/>
    <property type="match status" value="1"/>
</dbReference>
<dbReference type="EMBL" id="FUXM01000010">
    <property type="protein sequence ID" value="SJZ87570.1"/>
    <property type="molecule type" value="Genomic_DNA"/>
</dbReference>
<keyword evidence="4" id="KW-1185">Reference proteome</keyword>
<dbReference type="SUPFAM" id="SSF64005">
    <property type="entry name" value="Undecaprenyl diphosphate synthase"/>
    <property type="match status" value="1"/>
</dbReference>
<feature type="binding site" evidence="2">
    <location>
        <position position="46"/>
    </location>
    <ligand>
        <name>substrate</name>
    </ligand>
</feature>
<dbReference type="GO" id="GO:0030145">
    <property type="term" value="F:manganese ion binding"/>
    <property type="evidence" value="ECO:0007669"/>
    <property type="project" value="TreeGrafter"/>
</dbReference>
<feature type="binding site" evidence="2">
    <location>
        <position position="90"/>
    </location>
    <ligand>
        <name>substrate</name>
    </ligand>
</feature>
<feature type="active site" evidence="2">
    <location>
        <position position="41"/>
    </location>
</feature>
<organism evidence="3 4">
    <name type="scientific">Carboxydocella sporoproducens DSM 16521</name>
    <dbReference type="NCBI Taxonomy" id="1121270"/>
    <lineage>
        <taxon>Bacteria</taxon>
        <taxon>Bacillati</taxon>
        <taxon>Bacillota</taxon>
        <taxon>Clostridia</taxon>
        <taxon>Eubacteriales</taxon>
        <taxon>Clostridiales Family XVI. Incertae Sedis</taxon>
        <taxon>Carboxydocella</taxon>
    </lineage>
</organism>
<dbReference type="Proteomes" id="UP000189933">
    <property type="component" value="Unassembled WGS sequence"/>
</dbReference>